<sequence length="154" mass="17427">MTRPSHVFDDEEPIYAQLHPGMVFVTRGGGHIVRVIRVDEAADEIRLTDQSTGDHEIRSGDEMWAFWDHEAFAVPPAVLNNPERVVTEYAWFHLSRDLETIGRSHEHHVAGSERVSDIEFALWATSEARRDNWPPDDAAGLFVGSTPEDTEEAH</sequence>
<dbReference type="Proteomes" id="UP000236584">
    <property type="component" value="Plasmid unnamed2"/>
</dbReference>
<dbReference type="OrthoDB" id="372345at2157"/>
<keyword evidence="2" id="KW-1185">Reference proteome</keyword>
<evidence type="ECO:0000313" key="2">
    <source>
        <dbReference type="Proteomes" id="UP000236584"/>
    </source>
</evidence>
<protein>
    <submittedName>
        <fullName evidence="1">Uncharacterized protein</fullName>
    </submittedName>
</protein>
<dbReference type="AlphaFoldDB" id="A0A2I8VR12"/>
<dbReference type="RefSeq" id="WP_042666258.1">
    <property type="nucleotide sequence ID" value="NZ_CP026311.1"/>
</dbReference>
<evidence type="ECO:0000313" key="1">
    <source>
        <dbReference type="EMBL" id="AUV84345.1"/>
    </source>
</evidence>
<keyword evidence="1" id="KW-0614">Plasmid</keyword>
<dbReference type="GeneID" id="35594949"/>
<gene>
    <name evidence="1" type="ORF">C2R22_22615</name>
</gene>
<dbReference type="EMBL" id="CP026311">
    <property type="protein sequence ID" value="AUV84345.1"/>
    <property type="molecule type" value="Genomic_DNA"/>
</dbReference>
<accession>A0A2I8VR12</accession>
<geneLocation type="plasmid" evidence="1">
    <name>unnamed2</name>
</geneLocation>
<name>A0A2I8VR12_9EURY</name>
<organism evidence="1 2">
    <name type="scientific">Salinigranum rubrum</name>
    <dbReference type="NCBI Taxonomy" id="755307"/>
    <lineage>
        <taxon>Archaea</taxon>
        <taxon>Methanobacteriati</taxon>
        <taxon>Methanobacteriota</taxon>
        <taxon>Stenosarchaea group</taxon>
        <taxon>Halobacteria</taxon>
        <taxon>Halobacteriales</taxon>
        <taxon>Haloferacaceae</taxon>
        <taxon>Salinigranum</taxon>
    </lineage>
</organism>
<dbReference type="KEGG" id="srub:C2R22_22615"/>
<proteinExistence type="predicted"/>
<reference evidence="1 2" key="1">
    <citation type="submission" date="2018-01" db="EMBL/GenBank/DDBJ databases">
        <title>Complete genome sequence of Salinigranum rubrum GX10T, an extremely halophilic archaeon isolated from a marine solar saltern.</title>
        <authorList>
            <person name="Han S."/>
        </authorList>
    </citation>
    <scope>NUCLEOTIDE SEQUENCE [LARGE SCALE GENOMIC DNA]</scope>
    <source>
        <strain evidence="1 2">GX10</strain>
        <plasmid evidence="2">Plasmid unnamed2</plasmid>
    </source>
</reference>